<keyword evidence="4 7" id="KW-0472">Membrane</keyword>
<feature type="transmembrane region" description="Helical" evidence="7">
    <location>
        <begin position="697"/>
        <end position="722"/>
    </location>
</feature>
<accession>A0A0L0SKZ4</accession>
<evidence type="ECO:0000256" key="7">
    <source>
        <dbReference type="SAM" id="Phobius"/>
    </source>
</evidence>
<dbReference type="OrthoDB" id="5566219at2759"/>
<dbReference type="GO" id="GO:0004930">
    <property type="term" value="F:G protein-coupled receptor activity"/>
    <property type="evidence" value="ECO:0007669"/>
    <property type="project" value="InterPro"/>
</dbReference>
<evidence type="ECO:0000256" key="1">
    <source>
        <dbReference type="ARBA" id="ARBA00004141"/>
    </source>
</evidence>
<evidence type="ECO:0000313" key="10">
    <source>
        <dbReference type="Proteomes" id="UP000054350"/>
    </source>
</evidence>
<keyword evidence="3 7" id="KW-1133">Transmembrane helix</keyword>
<reference evidence="10" key="2">
    <citation type="submission" date="2009-11" db="EMBL/GenBank/DDBJ databases">
        <title>The Genome Sequence of Allomyces macrogynus strain ATCC 38327.</title>
        <authorList>
            <consortium name="The Broad Institute Genome Sequencing Platform"/>
            <person name="Russ C."/>
            <person name="Cuomo C."/>
            <person name="Shea T."/>
            <person name="Young S.K."/>
            <person name="Zeng Q."/>
            <person name="Koehrsen M."/>
            <person name="Haas B."/>
            <person name="Borodovsky M."/>
            <person name="Guigo R."/>
            <person name="Alvarado L."/>
            <person name="Berlin A."/>
            <person name="Borenstein D."/>
            <person name="Chen Z."/>
            <person name="Engels R."/>
            <person name="Freedman E."/>
            <person name="Gellesch M."/>
            <person name="Goldberg J."/>
            <person name="Griggs A."/>
            <person name="Gujja S."/>
            <person name="Heiman D."/>
            <person name="Hepburn T."/>
            <person name="Howarth C."/>
            <person name="Jen D."/>
            <person name="Larson L."/>
            <person name="Lewis B."/>
            <person name="Mehta T."/>
            <person name="Park D."/>
            <person name="Pearson M."/>
            <person name="Roberts A."/>
            <person name="Saif S."/>
            <person name="Shenoy N."/>
            <person name="Sisk P."/>
            <person name="Stolte C."/>
            <person name="Sykes S."/>
            <person name="Walk T."/>
            <person name="White J."/>
            <person name="Yandava C."/>
            <person name="Burger G."/>
            <person name="Gray M.W."/>
            <person name="Holland P.W.H."/>
            <person name="King N."/>
            <person name="Lang F.B.F."/>
            <person name="Roger A.J."/>
            <person name="Ruiz-Trillo I."/>
            <person name="Lander E."/>
            <person name="Nusbaum C."/>
        </authorList>
    </citation>
    <scope>NUCLEOTIDE SEQUENCE [LARGE SCALE GENOMIC DNA]</scope>
    <source>
        <strain evidence="10">ATCC 38327</strain>
    </source>
</reference>
<dbReference type="PROSITE" id="PS50259">
    <property type="entry name" value="G_PROTEIN_RECEP_F3_4"/>
    <property type="match status" value="1"/>
</dbReference>
<evidence type="ECO:0000256" key="6">
    <source>
        <dbReference type="SAM" id="MobiDB-lite"/>
    </source>
</evidence>
<comment type="subcellular location">
    <subcellularLocation>
        <location evidence="1">Membrane</location>
        <topology evidence="1">Multi-pass membrane protein</topology>
    </subcellularLocation>
</comment>
<reference evidence="9 10" key="1">
    <citation type="submission" date="2009-11" db="EMBL/GenBank/DDBJ databases">
        <title>Annotation of Allomyces macrogynus ATCC 38327.</title>
        <authorList>
            <consortium name="The Broad Institute Genome Sequencing Platform"/>
            <person name="Russ C."/>
            <person name="Cuomo C."/>
            <person name="Burger G."/>
            <person name="Gray M.W."/>
            <person name="Holland P.W.H."/>
            <person name="King N."/>
            <person name="Lang F.B.F."/>
            <person name="Roger A.J."/>
            <person name="Ruiz-Trillo I."/>
            <person name="Young S.K."/>
            <person name="Zeng Q."/>
            <person name="Gargeya S."/>
            <person name="Fitzgerald M."/>
            <person name="Haas B."/>
            <person name="Abouelleil A."/>
            <person name="Alvarado L."/>
            <person name="Arachchi H.M."/>
            <person name="Berlin A."/>
            <person name="Chapman S.B."/>
            <person name="Gearin G."/>
            <person name="Goldberg J."/>
            <person name="Griggs A."/>
            <person name="Gujja S."/>
            <person name="Hansen M."/>
            <person name="Heiman D."/>
            <person name="Howarth C."/>
            <person name="Larimer J."/>
            <person name="Lui A."/>
            <person name="MacDonald P.J.P."/>
            <person name="McCowen C."/>
            <person name="Montmayeur A."/>
            <person name="Murphy C."/>
            <person name="Neiman D."/>
            <person name="Pearson M."/>
            <person name="Priest M."/>
            <person name="Roberts A."/>
            <person name="Saif S."/>
            <person name="Shea T."/>
            <person name="Sisk P."/>
            <person name="Stolte C."/>
            <person name="Sykes S."/>
            <person name="Wortman J."/>
            <person name="Nusbaum C."/>
            <person name="Birren B."/>
        </authorList>
    </citation>
    <scope>NUCLEOTIDE SEQUENCE [LARGE SCALE GENOMIC DNA]</scope>
    <source>
        <strain evidence="9 10">ATCC 38327</strain>
    </source>
</reference>
<feature type="transmembrane region" description="Helical" evidence="7">
    <location>
        <begin position="734"/>
        <end position="752"/>
    </location>
</feature>
<feature type="region of interest" description="Disordered" evidence="6">
    <location>
        <begin position="1043"/>
        <end position="1062"/>
    </location>
</feature>
<evidence type="ECO:0000313" key="9">
    <source>
        <dbReference type="EMBL" id="KNE63049.1"/>
    </source>
</evidence>
<keyword evidence="2 7" id="KW-0812">Transmembrane</keyword>
<feature type="compositionally biased region" description="Acidic residues" evidence="6">
    <location>
        <begin position="897"/>
        <end position="908"/>
    </location>
</feature>
<evidence type="ECO:0000259" key="8">
    <source>
        <dbReference type="PROSITE" id="PS50259"/>
    </source>
</evidence>
<organism evidence="9 10">
    <name type="scientific">Allomyces macrogynus (strain ATCC 38327)</name>
    <name type="common">Allomyces javanicus var. macrogynus</name>
    <dbReference type="NCBI Taxonomy" id="578462"/>
    <lineage>
        <taxon>Eukaryota</taxon>
        <taxon>Fungi</taxon>
        <taxon>Fungi incertae sedis</taxon>
        <taxon>Blastocladiomycota</taxon>
        <taxon>Blastocladiomycetes</taxon>
        <taxon>Blastocladiales</taxon>
        <taxon>Blastocladiaceae</taxon>
        <taxon>Allomyces</taxon>
    </lineage>
</organism>
<dbReference type="SUPFAM" id="SSF53822">
    <property type="entry name" value="Periplasmic binding protein-like I"/>
    <property type="match status" value="1"/>
</dbReference>
<dbReference type="Gene3D" id="3.40.50.2300">
    <property type="match status" value="2"/>
</dbReference>
<dbReference type="GO" id="GO:0016020">
    <property type="term" value="C:membrane"/>
    <property type="evidence" value="ECO:0007669"/>
    <property type="project" value="UniProtKB-SubCell"/>
</dbReference>
<feature type="region of interest" description="Disordered" evidence="6">
    <location>
        <begin position="553"/>
        <end position="617"/>
    </location>
</feature>
<dbReference type="InterPro" id="IPR050726">
    <property type="entry name" value="mGluR"/>
</dbReference>
<feature type="compositionally biased region" description="Basic and acidic residues" evidence="6">
    <location>
        <begin position="834"/>
        <end position="845"/>
    </location>
</feature>
<dbReference type="InterPro" id="IPR001828">
    <property type="entry name" value="ANF_lig-bd_rcpt"/>
</dbReference>
<dbReference type="AlphaFoldDB" id="A0A0L0SKZ4"/>
<dbReference type="PANTHER" id="PTHR24060">
    <property type="entry name" value="METABOTROPIC GLUTAMATE RECEPTOR"/>
    <property type="match status" value="1"/>
</dbReference>
<evidence type="ECO:0000256" key="5">
    <source>
        <dbReference type="ARBA" id="ARBA00023180"/>
    </source>
</evidence>
<feature type="transmembrane region" description="Helical" evidence="7">
    <location>
        <begin position="764"/>
        <end position="786"/>
    </location>
</feature>
<dbReference type="STRING" id="578462.A0A0L0SKZ4"/>
<feature type="transmembrane region" description="Helical" evidence="7">
    <location>
        <begin position="516"/>
        <end position="535"/>
    </location>
</feature>
<name>A0A0L0SKZ4_ALLM3</name>
<dbReference type="VEuPathDB" id="FungiDB:AMAG_08215"/>
<feature type="domain" description="G-protein coupled receptors family 3 profile" evidence="8">
    <location>
        <begin position="659"/>
        <end position="781"/>
    </location>
</feature>
<keyword evidence="5" id="KW-0325">Glycoprotein</keyword>
<feature type="compositionally biased region" description="Low complexity" evidence="6">
    <location>
        <begin position="1046"/>
        <end position="1057"/>
    </location>
</feature>
<evidence type="ECO:0000256" key="4">
    <source>
        <dbReference type="ARBA" id="ARBA00023136"/>
    </source>
</evidence>
<feature type="compositionally biased region" description="Polar residues" evidence="6">
    <location>
        <begin position="553"/>
        <end position="567"/>
    </location>
</feature>
<feature type="transmembrane region" description="Helical" evidence="7">
    <location>
        <begin position="476"/>
        <end position="496"/>
    </location>
</feature>
<evidence type="ECO:0000256" key="2">
    <source>
        <dbReference type="ARBA" id="ARBA00022692"/>
    </source>
</evidence>
<feature type="region of interest" description="Disordered" evidence="6">
    <location>
        <begin position="895"/>
        <end position="916"/>
    </location>
</feature>
<protein>
    <recommendedName>
        <fullName evidence="8">G-protein coupled receptors family 3 profile domain-containing protein</fullName>
    </recommendedName>
</protein>
<dbReference type="EMBL" id="GG745341">
    <property type="protein sequence ID" value="KNE63049.1"/>
    <property type="molecule type" value="Genomic_DNA"/>
</dbReference>
<feature type="compositionally biased region" description="Polar residues" evidence="6">
    <location>
        <begin position="583"/>
        <end position="600"/>
    </location>
</feature>
<evidence type="ECO:0000256" key="3">
    <source>
        <dbReference type="ARBA" id="ARBA00022989"/>
    </source>
</evidence>
<dbReference type="InterPro" id="IPR017978">
    <property type="entry name" value="GPCR_3_C"/>
</dbReference>
<proteinExistence type="predicted"/>
<gene>
    <name evidence="9" type="ORF">AMAG_08215</name>
</gene>
<dbReference type="InterPro" id="IPR028082">
    <property type="entry name" value="Peripla_BP_I"/>
</dbReference>
<feature type="transmembrane region" description="Helical" evidence="7">
    <location>
        <begin position="442"/>
        <end position="464"/>
    </location>
</feature>
<feature type="region of interest" description="Disordered" evidence="6">
    <location>
        <begin position="827"/>
        <end position="861"/>
    </location>
</feature>
<sequence length="1171" mass="127278">MMFDAFDCEYVAAHDSHAYGVQRALAAGYLPGANVSIVWYSTGSTDDSGVGLSVFAALGSFALPVAARKSGPVADAFAFNFEDAIKAGAVGILGGGTSDSSMKISLVTSAFRLPICSFIAGSALLSDKTMFPWFFRFVDSARSLSASIIALMQVMGWSRFSIWSESGNSFIESTRSLVRSRALKAGFEVLWDMDFADVATQQDRMLAGLDQLIDTDTQILLVLHYSSSGGSDALEFLEQQGWFRSGHRVVLYLNSIIPEMQDRAPDALESVVKSAGLMLVDSRTFITTLFDDYKAKYEQTHGFPYACGYSMVAGLHRLVHETPHATLADLAARSPALYQNMNLSFFRIEHPLGANDLPLKLDEFGDVSAAYTWFAAAMVNYSQPRNSTSRYYKRDIVGIPARAGDASPIHLGNYVFPGHAPGQIPSDRGPQTLNNMTATSPGGIAVLAFSAVFAAILLASIVYLHCMPSGRSHPHVLSASHLSLGTVAVGCLMVLVSGLGTIDIPVATWVCATGDVLMGVGSIAMTAPAVPRMWYLSRQQSLRRSLLTVQRIRTVSGTDSQRPSTPDSPVPLTTRGLVRRSTRSMTPFNATASTPSPSRTEITESRPRSSGSMRGLPWKRSRRDLEAEERVIEQALNGQCPWPLVRSSLRFCGLALGFLLGLAIWHVMETKYAIVAVYPSRGNVVYMCRAASTDQVLMYWSLCVGYLACVVLLGLFYALRCWRNPFNASEAKRTVLLLVNVCIVHVLLFALASTTSLLLRFATFNVLLLLYFAVSSWLLAVGPVLWHVRKSRHAASFASFQTPKHRSASVTGDDGPVTRTAQQVPSLMSSTRVGENRRLTKDGRETPTVLAPSSVDSPTIPQRHITIRNSPSAAPSMTGLCGLTTVTEYREASIYHEDDDDDNDDDLADPSGDQVSGETTYRTIVFDVRIRKAVPRHMRVEVGKQSRLGRAVDWCLSWSWIRGLVGSQYMDWIPHELWCIVPKEGFGETVVEDDGSLGINVGAPLPGYLHVSCAGPKEDAMHSGFCPMSTYCAHLIPSRPTPTARPSPALAASPATTIHRPGDDNEDFGLMRLDSPPPTTAPPSTSTRMLVLRIVDAGETTRAFTVRFASADHGARFLALLHANSVGPAAVLPRPSPHDGPHSALTIRRRETARGRGRSGVAEAIMSRIEH</sequence>
<dbReference type="Pfam" id="PF01094">
    <property type="entry name" value="ANF_receptor"/>
    <property type="match status" value="1"/>
</dbReference>
<keyword evidence="10" id="KW-1185">Reference proteome</keyword>
<dbReference type="Proteomes" id="UP000054350">
    <property type="component" value="Unassembled WGS sequence"/>
</dbReference>